<dbReference type="InterPro" id="IPR035874">
    <property type="entry name" value="IDS"/>
</dbReference>
<dbReference type="GO" id="GO:0005737">
    <property type="term" value="C:cytoplasm"/>
    <property type="evidence" value="ECO:0007669"/>
    <property type="project" value="TreeGrafter"/>
</dbReference>
<dbReference type="InterPro" id="IPR024607">
    <property type="entry name" value="Sulfatase_CS"/>
</dbReference>
<dbReference type="PROSITE" id="PS00149">
    <property type="entry name" value="SULFATASE_2"/>
    <property type="match status" value="1"/>
</dbReference>
<gene>
    <name evidence="8" type="ORF">NAF29_05140</name>
</gene>
<comment type="similarity">
    <text evidence="2">Belongs to the sulfatase family.</text>
</comment>
<dbReference type="InterPro" id="IPR000917">
    <property type="entry name" value="Sulfatase_N"/>
</dbReference>
<protein>
    <submittedName>
        <fullName evidence="8">Sulfatase</fullName>
    </submittedName>
</protein>
<evidence type="ECO:0000256" key="5">
    <source>
        <dbReference type="ARBA" id="ARBA00022801"/>
    </source>
</evidence>
<comment type="cofactor">
    <cofactor evidence="1">
        <name>Ca(2+)</name>
        <dbReference type="ChEBI" id="CHEBI:29108"/>
    </cofactor>
</comment>
<keyword evidence="9" id="KW-1185">Reference proteome</keyword>
<name>A0AA41W5T3_9GAMM</name>
<evidence type="ECO:0000313" key="9">
    <source>
        <dbReference type="Proteomes" id="UP001165393"/>
    </source>
</evidence>
<keyword evidence="6" id="KW-0106">Calcium</keyword>
<dbReference type="CDD" id="cd16030">
    <property type="entry name" value="iduronate-2-sulfatase"/>
    <property type="match status" value="1"/>
</dbReference>
<dbReference type="Gene3D" id="3.40.720.10">
    <property type="entry name" value="Alkaline Phosphatase, subunit A"/>
    <property type="match status" value="1"/>
</dbReference>
<comment type="caution">
    <text evidence="8">The sequence shown here is derived from an EMBL/GenBank/DDBJ whole genome shotgun (WGS) entry which is preliminary data.</text>
</comment>
<evidence type="ECO:0000256" key="4">
    <source>
        <dbReference type="ARBA" id="ARBA00022729"/>
    </source>
</evidence>
<sequence length="496" mass="55704">MHYKTWLVSAVYCSAGALLGCSQSSPDISQQSMPSQKPMNVLMIAVDDLNNYVGVWGGDAITPNIDRLAAEGVMFQNAYAAVPACNPSRVAVLTGQRPEITGQYTNNGNFRHRPGGEDRVTLPQYLQRHGYDTIASGKIFHHSRGLKSQAAPLSDDRSWTYQSSTETGTAGAHEYVNEDGWAKWHGGLSEYDGLPIKDYIREHGIWGPIEQAKEQTGDFKTAQFCQDQLQQERDKPFFLACGIFRPHSPQLAPKEFFDLYPLEQIKLPELADDDMQDIPQIAQTNWSSGFARLVKSRPDEWRRAMQGYLASTSFADAAIGKMLTALENSDYKDNTIVVLWSDHGFQLGHKDRWEKFTMWRQGANAPMIIKVPGQAAKMVQEPVSLVDIYPTIVSLLDLPVGQQLSGHDLTPLLSTNSDAWPHAAVITYQQGNHGILRDHWNYIRYQDGTEELYDHRSDPNEQRNIVNQPSSKAIVQKMQQWIPDVQIPQDEYIPGG</sequence>
<accession>A0AA41W5T3</accession>
<dbReference type="InterPro" id="IPR017850">
    <property type="entry name" value="Alkaline_phosphatase_core_sf"/>
</dbReference>
<keyword evidence="4" id="KW-0732">Signal</keyword>
<proteinExistence type="inferred from homology"/>
<evidence type="ECO:0000256" key="1">
    <source>
        <dbReference type="ARBA" id="ARBA00001913"/>
    </source>
</evidence>
<dbReference type="PANTHER" id="PTHR45953">
    <property type="entry name" value="IDURONATE 2-SULFATASE"/>
    <property type="match status" value="1"/>
</dbReference>
<dbReference type="RefSeq" id="WP_251260431.1">
    <property type="nucleotide sequence ID" value="NZ_JAMQGP010000002.1"/>
</dbReference>
<evidence type="ECO:0000256" key="2">
    <source>
        <dbReference type="ARBA" id="ARBA00008779"/>
    </source>
</evidence>
<dbReference type="Pfam" id="PF00884">
    <property type="entry name" value="Sulfatase"/>
    <property type="match status" value="1"/>
</dbReference>
<organism evidence="8 9">
    <name type="scientific">Echinimonas agarilytica</name>
    <dbReference type="NCBI Taxonomy" id="1215918"/>
    <lineage>
        <taxon>Bacteria</taxon>
        <taxon>Pseudomonadati</taxon>
        <taxon>Pseudomonadota</taxon>
        <taxon>Gammaproteobacteria</taxon>
        <taxon>Alteromonadales</taxon>
        <taxon>Echinimonadaceae</taxon>
        <taxon>Echinimonas</taxon>
    </lineage>
</organism>
<dbReference type="AlphaFoldDB" id="A0AA41W5T3"/>
<evidence type="ECO:0000256" key="6">
    <source>
        <dbReference type="ARBA" id="ARBA00022837"/>
    </source>
</evidence>
<reference evidence="8 9" key="1">
    <citation type="journal article" date="2013" name="Antonie Van Leeuwenhoek">
        <title>Echinimonas agarilytica gen. nov., sp. nov., a new gammaproteobacterium isolated from the sea urchin Strongylocentrotus intermedius.</title>
        <authorList>
            <person name="Nedashkovskaya O.I."/>
            <person name="Stenkova A.M."/>
            <person name="Zhukova N.V."/>
            <person name="Van Trappen S."/>
            <person name="Lee J.S."/>
            <person name="Kim S.B."/>
        </authorList>
    </citation>
    <scope>NUCLEOTIDE SEQUENCE [LARGE SCALE GENOMIC DNA]</scope>
    <source>
        <strain evidence="8 9">KMM 6351</strain>
    </source>
</reference>
<dbReference type="SUPFAM" id="SSF53649">
    <property type="entry name" value="Alkaline phosphatase-like"/>
    <property type="match status" value="1"/>
</dbReference>
<evidence type="ECO:0000256" key="3">
    <source>
        <dbReference type="ARBA" id="ARBA00022723"/>
    </source>
</evidence>
<keyword evidence="3" id="KW-0479">Metal-binding</keyword>
<evidence type="ECO:0000313" key="8">
    <source>
        <dbReference type="EMBL" id="MCM2679063.1"/>
    </source>
</evidence>
<dbReference type="PROSITE" id="PS51257">
    <property type="entry name" value="PROKAR_LIPOPROTEIN"/>
    <property type="match status" value="1"/>
</dbReference>
<dbReference type="GO" id="GO:0004423">
    <property type="term" value="F:iduronate-2-sulfatase activity"/>
    <property type="evidence" value="ECO:0007669"/>
    <property type="project" value="InterPro"/>
</dbReference>
<dbReference type="Proteomes" id="UP001165393">
    <property type="component" value="Unassembled WGS sequence"/>
</dbReference>
<evidence type="ECO:0000259" key="7">
    <source>
        <dbReference type="Pfam" id="PF00884"/>
    </source>
</evidence>
<dbReference type="EMBL" id="JAMQGP010000002">
    <property type="protein sequence ID" value="MCM2679063.1"/>
    <property type="molecule type" value="Genomic_DNA"/>
</dbReference>
<feature type="domain" description="Sulfatase N-terminal" evidence="7">
    <location>
        <begin position="40"/>
        <end position="397"/>
    </location>
</feature>
<dbReference type="PANTHER" id="PTHR45953:SF1">
    <property type="entry name" value="IDURONATE 2-SULFATASE"/>
    <property type="match status" value="1"/>
</dbReference>
<keyword evidence="5" id="KW-0378">Hydrolase</keyword>
<dbReference type="GO" id="GO:0046872">
    <property type="term" value="F:metal ion binding"/>
    <property type="evidence" value="ECO:0007669"/>
    <property type="project" value="UniProtKB-KW"/>
</dbReference>